<gene>
    <name evidence="2" type="ORF">INQ41_12725</name>
</gene>
<dbReference type="GO" id="GO:0008410">
    <property type="term" value="F:CoA-transferase activity"/>
    <property type="evidence" value="ECO:0007669"/>
    <property type="project" value="TreeGrafter"/>
</dbReference>
<name>A0A7S6UFP7_9GAMM</name>
<dbReference type="InterPro" id="IPR044855">
    <property type="entry name" value="CoA-Trfase_III_dom3_sf"/>
</dbReference>
<dbReference type="AlphaFoldDB" id="A0A7S6UFP7"/>
<reference evidence="2 3" key="1">
    <citation type="submission" date="2020-10" db="EMBL/GenBank/DDBJ databases">
        <title>complete genome sequencing of Lysobacter sp. H21R20.</title>
        <authorList>
            <person name="Bae J.-W."/>
            <person name="Lee S.-Y."/>
        </authorList>
    </citation>
    <scope>NUCLEOTIDE SEQUENCE [LARGE SCALE GENOMIC DNA]</scope>
    <source>
        <strain evidence="2 3">H21R20</strain>
    </source>
</reference>
<dbReference type="Proteomes" id="UP000594059">
    <property type="component" value="Chromosome"/>
</dbReference>
<dbReference type="RefSeq" id="WP_193985016.1">
    <property type="nucleotide sequence ID" value="NZ_CP063656.1"/>
</dbReference>
<dbReference type="PANTHER" id="PTHR48207:SF3">
    <property type="entry name" value="SUCCINATE--HYDROXYMETHYLGLUTARATE COA-TRANSFERASE"/>
    <property type="match status" value="1"/>
</dbReference>
<dbReference type="Pfam" id="PF02515">
    <property type="entry name" value="CoA_transf_3"/>
    <property type="match status" value="1"/>
</dbReference>
<evidence type="ECO:0000256" key="1">
    <source>
        <dbReference type="ARBA" id="ARBA00022679"/>
    </source>
</evidence>
<proteinExistence type="predicted"/>
<dbReference type="EMBL" id="CP063656">
    <property type="protein sequence ID" value="QOW19452.1"/>
    <property type="molecule type" value="Genomic_DNA"/>
</dbReference>
<sequence length="395" mass="43318">MSELPLKGVRILAVEQYGAGPYGSMHLADLGAEVIKIEAPPGGDVSRSTGPYFLGEGDSQFFQTFNLNKHSLRLDLKSAQGREVFEKLVGTADAVLNNLRGDQPAKLGLDYATLSKVNPKIVCAHLSAYGRDNERAAWPGYDYLMQAEAGFMALTGEPGQPPVRFGLSMVDFMTGTTMAMGLLAALVGAMRTGEGRDVDVSLFDVALHQLSYPATWYLNEGHETTRLERSAHPSTVPCQVYRTADGWVMVMCMLEKFWQTFIAGIDRPQLGTDPRFADFPARREHREALTPLVDEALMQHDTAYWTERFAGKIPIAPVFDIAQALDNPYVERIGMLQSVDHPQGAQRMLRNPIKLDGQRVDGVACPPLSADADAILSELGYSADERAKLVEQGVV</sequence>
<evidence type="ECO:0000313" key="2">
    <source>
        <dbReference type="EMBL" id="QOW19452.1"/>
    </source>
</evidence>
<keyword evidence="3" id="KW-1185">Reference proteome</keyword>
<dbReference type="InterPro" id="IPR050483">
    <property type="entry name" value="CoA-transferase_III_domain"/>
</dbReference>
<protein>
    <submittedName>
        <fullName evidence="2">CoA transferase</fullName>
    </submittedName>
</protein>
<dbReference type="Gene3D" id="3.40.50.10540">
    <property type="entry name" value="Crotonobetainyl-coa:carnitine coa-transferase, domain 1"/>
    <property type="match status" value="1"/>
</dbReference>
<dbReference type="InterPro" id="IPR023606">
    <property type="entry name" value="CoA-Trfase_III_dom_1_sf"/>
</dbReference>
<evidence type="ECO:0000313" key="3">
    <source>
        <dbReference type="Proteomes" id="UP000594059"/>
    </source>
</evidence>
<dbReference type="PANTHER" id="PTHR48207">
    <property type="entry name" value="SUCCINATE--HYDROXYMETHYLGLUTARATE COA-TRANSFERASE"/>
    <property type="match status" value="1"/>
</dbReference>
<organism evidence="2 3">
    <name type="scientific">Novilysobacter ciconiae</name>
    <dbReference type="NCBI Taxonomy" id="2781022"/>
    <lineage>
        <taxon>Bacteria</taxon>
        <taxon>Pseudomonadati</taxon>
        <taxon>Pseudomonadota</taxon>
        <taxon>Gammaproteobacteria</taxon>
        <taxon>Lysobacterales</taxon>
        <taxon>Lysobacteraceae</taxon>
        <taxon>Novilysobacter</taxon>
    </lineage>
</organism>
<dbReference type="Gene3D" id="3.30.1540.10">
    <property type="entry name" value="formyl-coa transferase, domain 3"/>
    <property type="match status" value="1"/>
</dbReference>
<dbReference type="InterPro" id="IPR003673">
    <property type="entry name" value="CoA-Trfase_fam_III"/>
</dbReference>
<keyword evidence="1 2" id="KW-0808">Transferase</keyword>
<dbReference type="KEGG" id="lcic:INQ41_12725"/>
<accession>A0A7S6UFP7</accession>
<dbReference type="SUPFAM" id="SSF89796">
    <property type="entry name" value="CoA-transferase family III (CaiB/BaiF)"/>
    <property type="match status" value="1"/>
</dbReference>